<reference evidence="1 2" key="1">
    <citation type="journal article" date="2010" name="J. Bacteriol.">
        <title>Complete genome sequence of the aerobic facultative methanotroph Methylocella silvestris BL2.</title>
        <authorList>
            <person name="Chen Y."/>
            <person name="Crombie A."/>
            <person name="Rahman M.T."/>
            <person name="Dedysh S.N."/>
            <person name="Liesack W."/>
            <person name="Stott M.B."/>
            <person name="Alam M."/>
            <person name="Theisen A.R."/>
            <person name="Murrell J.C."/>
            <person name="Dunfield P.F."/>
        </authorList>
    </citation>
    <scope>NUCLEOTIDE SEQUENCE [LARGE SCALE GENOMIC DNA]</scope>
    <source>
        <strain evidence="2">DSM 15510 / CIP 108128 / LMG 27833 / NCIMB 13906 / BL2</strain>
    </source>
</reference>
<evidence type="ECO:0000313" key="1">
    <source>
        <dbReference type="EMBL" id="ACK51136.1"/>
    </source>
</evidence>
<dbReference type="Proteomes" id="UP000002257">
    <property type="component" value="Chromosome"/>
</dbReference>
<dbReference type="eggNOG" id="COG0789">
    <property type="taxonomic scope" value="Bacteria"/>
</dbReference>
<dbReference type="OrthoDB" id="8444365at2"/>
<protein>
    <submittedName>
        <fullName evidence="1">Putative transcriptional regulator, MerR family</fullName>
    </submittedName>
</protein>
<dbReference type="KEGG" id="msl:Msil_2202"/>
<dbReference type="RefSeq" id="WP_012591205.1">
    <property type="nucleotide sequence ID" value="NC_011666.1"/>
</dbReference>
<gene>
    <name evidence="1" type="ordered locus">Msil_2202</name>
</gene>
<dbReference type="AlphaFoldDB" id="B8ESZ8"/>
<accession>B8ESZ8</accession>
<dbReference type="STRING" id="395965.Msil_2202"/>
<organism evidence="1 2">
    <name type="scientific">Methylocella silvestris (strain DSM 15510 / CIP 108128 / LMG 27833 / NCIMB 13906 / BL2)</name>
    <dbReference type="NCBI Taxonomy" id="395965"/>
    <lineage>
        <taxon>Bacteria</taxon>
        <taxon>Pseudomonadati</taxon>
        <taxon>Pseudomonadota</taxon>
        <taxon>Alphaproteobacteria</taxon>
        <taxon>Hyphomicrobiales</taxon>
        <taxon>Beijerinckiaceae</taxon>
        <taxon>Methylocella</taxon>
    </lineage>
</organism>
<dbReference type="EMBL" id="CP001280">
    <property type="protein sequence ID" value="ACK51136.1"/>
    <property type="molecule type" value="Genomic_DNA"/>
</dbReference>
<sequence>MADVVGIGDLVKDTGESVRTLQFWCDIGILKPNPETRRKGRGNSREFAAAGPLYGERTWALLASALKKVHLPFADIKDFIDFFREFLTHAEEPKCGWRMAMEMTPVGRALLGRHEVVTLFMDDLGKIGWTSLVSAASLNELKQPEKFAVMEENRPVESEDWGATSIEIPVNVLAKSWSINVNLSSALAPLLRT</sequence>
<keyword evidence="2" id="KW-1185">Reference proteome</keyword>
<name>B8ESZ8_METSB</name>
<dbReference type="HOGENOM" id="CLU_1407348_0_0_5"/>
<dbReference type="Gene3D" id="1.10.1660.10">
    <property type="match status" value="1"/>
</dbReference>
<evidence type="ECO:0000313" key="2">
    <source>
        <dbReference type="Proteomes" id="UP000002257"/>
    </source>
</evidence>
<dbReference type="CDD" id="cd00592">
    <property type="entry name" value="HTH_MerR-like"/>
    <property type="match status" value="1"/>
</dbReference>
<proteinExistence type="predicted"/>